<dbReference type="WBParaSite" id="jg1767">
    <property type="protein sequence ID" value="jg1767"/>
    <property type="gene ID" value="jg1767"/>
</dbReference>
<evidence type="ECO:0000313" key="1">
    <source>
        <dbReference type="Proteomes" id="UP000887574"/>
    </source>
</evidence>
<protein>
    <submittedName>
        <fullName evidence="2">Uncharacterized protein</fullName>
    </submittedName>
</protein>
<sequence>MRRIFLHQFAQKARNSVDQLIQEVNWLATANPIFFGSQPELFKQINESLPVADYISELTSIDHLSCSERLIKAKVCFFSLHEEDKVDLGKALDGGSFDRSMTILNQAFSFDIHNCVKQKSGLHVCNSLKPKFCSLNSLWQCSKEYKNEPITRIIPFSNGFQVATNQHKVMIHSNSSITNETVIVPSTGIFLSPEANSTYVLGNLTLRPTLLPLINLKAEHYENPKILAEHSFYEQLADLEGNPIYDHEPTKSTIDIQNQTKTQSTFNLTLFNITLSWNGY</sequence>
<organism evidence="1 2">
    <name type="scientific">Ditylenchus dipsaci</name>
    <dbReference type="NCBI Taxonomy" id="166011"/>
    <lineage>
        <taxon>Eukaryota</taxon>
        <taxon>Metazoa</taxon>
        <taxon>Ecdysozoa</taxon>
        <taxon>Nematoda</taxon>
        <taxon>Chromadorea</taxon>
        <taxon>Rhabditida</taxon>
        <taxon>Tylenchina</taxon>
        <taxon>Tylenchomorpha</taxon>
        <taxon>Sphaerularioidea</taxon>
        <taxon>Anguinidae</taxon>
        <taxon>Anguininae</taxon>
        <taxon>Ditylenchus</taxon>
    </lineage>
</organism>
<evidence type="ECO:0000313" key="2">
    <source>
        <dbReference type="WBParaSite" id="jg1767"/>
    </source>
</evidence>
<keyword evidence="1" id="KW-1185">Reference proteome</keyword>
<dbReference type="Proteomes" id="UP000887574">
    <property type="component" value="Unplaced"/>
</dbReference>
<reference evidence="2" key="1">
    <citation type="submission" date="2022-11" db="UniProtKB">
        <authorList>
            <consortium name="WormBaseParasite"/>
        </authorList>
    </citation>
    <scope>IDENTIFICATION</scope>
</reference>
<name>A0A915D9W0_9BILA</name>
<proteinExistence type="predicted"/>
<dbReference type="AlphaFoldDB" id="A0A915D9W0"/>
<accession>A0A915D9W0</accession>